<feature type="transmembrane region" description="Helical" evidence="1">
    <location>
        <begin position="79"/>
        <end position="98"/>
    </location>
</feature>
<protein>
    <recommendedName>
        <fullName evidence="4">Ammonia monooxygenase</fullName>
    </recommendedName>
</protein>
<gene>
    <name evidence="2" type="ORF">DIE28_04840</name>
</gene>
<dbReference type="PANTHER" id="PTHR38457:SF1">
    <property type="entry name" value="REGULATOR ABRB-RELATED"/>
    <property type="match status" value="1"/>
</dbReference>
<keyword evidence="1" id="KW-1133">Transmembrane helix</keyword>
<evidence type="ECO:0000313" key="2">
    <source>
        <dbReference type="EMBL" id="RDW14073.1"/>
    </source>
</evidence>
<feature type="transmembrane region" description="Helical" evidence="1">
    <location>
        <begin position="204"/>
        <end position="223"/>
    </location>
</feature>
<evidence type="ECO:0008006" key="4">
    <source>
        <dbReference type="Google" id="ProtNLM"/>
    </source>
</evidence>
<feature type="transmembrane region" description="Helical" evidence="1">
    <location>
        <begin position="136"/>
        <end position="160"/>
    </location>
</feature>
<dbReference type="Proteomes" id="UP000256679">
    <property type="component" value="Unassembled WGS sequence"/>
</dbReference>
<feature type="transmembrane region" description="Helical" evidence="1">
    <location>
        <begin position="180"/>
        <end position="197"/>
    </location>
</feature>
<dbReference type="InterPro" id="IPR017516">
    <property type="entry name" value="AbrB_dup"/>
</dbReference>
<organism evidence="2 3">
    <name type="scientific">Paracoccus thiocyanatus</name>
    <dbReference type="NCBI Taxonomy" id="34006"/>
    <lineage>
        <taxon>Bacteria</taxon>
        <taxon>Pseudomonadati</taxon>
        <taxon>Pseudomonadota</taxon>
        <taxon>Alphaproteobacteria</taxon>
        <taxon>Rhodobacterales</taxon>
        <taxon>Paracoccaceae</taxon>
        <taxon>Paracoccus</taxon>
    </lineage>
</organism>
<keyword evidence="1" id="KW-0812">Transmembrane</keyword>
<accession>A0A3D8PDC1</accession>
<sequence>MAHPALKTVVAVPAAALGGMLASQAGLPLAWLTGTTLATALVSLTVGALWLPRWLYRSGQTVVGVSVGLTVTGDIAGRLGWHLLMIPVAALLSIAIGTRLAPLLARWSGLDLATAHFSMMPAGISEMAELAGRHGADVGAVAMLHTLRVMLVVFLVPPAVYAFSPGEVAAVARAAGHWDGPLALALAAGVAGGLLAMRVGLPSSFMLGPMIAVAILSGTGLVAAEEPRLLIAAAQVVLGLNLGARLRRETLG</sequence>
<evidence type="ECO:0000313" key="3">
    <source>
        <dbReference type="Proteomes" id="UP000256679"/>
    </source>
</evidence>
<feature type="non-terminal residue" evidence="2">
    <location>
        <position position="252"/>
    </location>
</feature>
<reference evidence="2 3" key="1">
    <citation type="submission" date="2018-05" db="EMBL/GenBank/DDBJ databases">
        <title>Whole genome sequencing of Paracoccus thiocyanatus SST.</title>
        <authorList>
            <person name="Ghosh W."/>
            <person name="Rameez M.J."/>
            <person name="Roy C."/>
        </authorList>
    </citation>
    <scope>NUCLEOTIDE SEQUENCE [LARGE SCALE GENOMIC DNA]</scope>
    <source>
        <strain evidence="2 3">SST</strain>
    </source>
</reference>
<proteinExistence type="predicted"/>
<evidence type="ECO:0000256" key="1">
    <source>
        <dbReference type="SAM" id="Phobius"/>
    </source>
</evidence>
<feature type="transmembrane region" description="Helical" evidence="1">
    <location>
        <begin position="29"/>
        <end position="51"/>
    </location>
</feature>
<dbReference type="AlphaFoldDB" id="A0A3D8PDC1"/>
<comment type="caution">
    <text evidence="2">The sequence shown here is derived from an EMBL/GenBank/DDBJ whole genome shotgun (WGS) entry which is preliminary data.</text>
</comment>
<dbReference type="Pfam" id="PF05145">
    <property type="entry name" value="AbrB"/>
    <property type="match status" value="1"/>
</dbReference>
<dbReference type="RefSeq" id="WP_115754962.1">
    <property type="nucleotide sequence ID" value="NZ_QFCQ01000015.1"/>
</dbReference>
<name>A0A3D8PDC1_9RHOB</name>
<dbReference type="PANTHER" id="PTHR38457">
    <property type="entry name" value="REGULATOR ABRB-RELATED"/>
    <property type="match status" value="1"/>
</dbReference>
<dbReference type="NCBIfam" id="TIGR03082">
    <property type="entry name" value="Gneg_AbrB_dup"/>
    <property type="match status" value="1"/>
</dbReference>
<keyword evidence="3" id="KW-1185">Reference proteome</keyword>
<dbReference type="GO" id="GO:0016020">
    <property type="term" value="C:membrane"/>
    <property type="evidence" value="ECO:0007669"/>
    <property type="project" value="InterPro"/>
</dbReference>
<keyword evidence="1" id="KW-0472">Membrane</keyword>
<dbReference type="GO" id="GO:0010468">
    <property type="term" value="P:regulation of gene expression"/>
    <property type="evidence" value="ECO:0007669"/>
    <property type="project" value="InterPro"/>
</dbReference>
<dbReference type="EMBL" id="QFCQ01000015">
    <property type="protein sequence ID" value="RDW14073.1"/>
    <property type="molecule type" value="Genomic_DNA"/>
</dbReference>
<dbReference type="InterPro" id="IPR007820">
    <property type="entry name" value="AbrB_fam"/>
</dbReference>